<dbReference type="InterPro" id="IPR000792">
    <property type="entry name" value="Tscrpt_reg_LuxR_C"/>
</dbReference>
<dbReference type="Gene3D" id="1.10.10.10">
    <property type="entry name" value="Winged helix-like DNA-binding domain superfamily/Winged helix DNA-binding domain"/>
    <property type="match status" value="1"/>
</dbReference>
<proteinExistence type="predicted"/>
<dbReference type="SUPFAM" id="SSF46894">
    <property type="entry name" value="C-terminal effector domain of the bipartite response regulators"/>
    <property type="match status" value="1"/>
</dbReference>
<sequence>MTVLSQSNTDSILSTLLNQEPHAEESFAQEPLVQEPQIIQSLYAALVDKEGFHPFLNLIVEAIQGCAAELVVIKKQPLQIDHIWYTGLSEEFMLWYIENDMIKSDLVSNYATYTRPGLFQTALSLIEKAKQLPDYGRWQQDQNMIDSAWLVIDSTDSHTTLLAIQRTVEQGAYQAAELNQLNRLAPYIKQAVLLYQQLDKTQTQTESFSSLVKALPYPSFVLNEQAELMYLNGKAEDFLCRQDQLMLNSKRLEFQDEEHQASYLASSTQIIRASMGQSEFDCDVIVMRINDHKPHLLALTPIDNSGILITVYDGNQRTLPTAELIASYFGFSHAESVLCADLVLGMSLKDIAVKRFKSEATVRSQLKQMFPKAGVHRQGQLICTVLKALMR</sequence>
<comment type="caution">
    <text evidence="2">The sequence shown here is derived from an EMBL/GenBank/DDBJ whole genome shotgun (WGS) entry which is preliminary data.</text>
</comment>
<gene>
    <name evidence="2" type="ORF">J9B83_04600</name>
</gene>
<dbReference type="SMART" id="SM00421">
    <property type="entry name" value="HTH_LUXR"/>
    <property type="match status" value="1"/>
</dbReference>
<dbReference type="InterPro" id="IPR036388">
    <property type="entry name" value="WH-like_DNA-bd_sf"/>
</dbReference>
<evidence type="ECO:0000313" key="3">
    <source>
        <dbReference type="Proteomes" id="UP000679722"/>
    </source>
</evidence>
<organism evidence="2 3">
    <name type="scientific">Marinomonas vulgaris</name>
    <dbReference type="NCBI Taxonomy" id="2823372"/>
    <lineage>
        <taxon>Bacteria</taxon>
        <taxon>Pseudomonadati</taxon>
        <taxon>Pseudomonadota</taxon>
        <taxon>Gammaproteobacteria</taxon>
        <taxon>Oceanospirillales</taxon>
        <taxon>Oceanospirillaceae</taxon>
        <taxon>Marinomonas</taxon>
    </lineage>
</organism>
<evidence type="ECO:0000313" key="2">
    <source>
        <dbReference type="EMBL" id="MBR7888215.1"/>
    </source>
</evidence>
<protein>
    <recommendedName>
        <fullName evidence="1">HTH luxR-type domain-containing protein</fullName>
    </recommendedName>
</protein>
<dbReference type="EMBL" id="JAGSSV010000003">
    <property type="protein sequence ID" value="MBR7888215.1"/>
    <property type="molecule type" value="Genomic_DNA"/>
</dbReference>
<accession>A0ABS5H9D7</accession>
<reference evidence="3" key="1">
    <citation type="submission" date="2023-07" db="EMBL/GenBank/DDBJ databases">
        <title>Marinomonas vulgaris A79, complete genome.</title>
        <authorList>
            <person name="Ying J.-J."/>
        </authorList>
    </citation>
    <scope>NUCLEOTIDE SEQUENCE [LARGE SCALE GENOMIC DNA]</scope>
    <source>
        <strain evidence="3">A79</strain>
    </source>
</reference>
<dbReference type="InterPro" id="IPR016032">
    <property type="entry name" value="Sig_transdc_resp-reg_C-effctor"/>
</dbReference>
<evidence type="ECO:0000259" key="1">
    <source>
        <dbReference type="SMART" id="SM00421"/>
    </source>
</evidence>
<feature type="domain" description="HTH luxR-type" evidence="1">
    <location>
        <begin position="328"/>
        <end position="385"/>
    </location>
</feature>
<dbReference type="Proteomes" id="UP000679722">
    <property type="component" value="Unassembled WGS sequence"/>
</dbReference>
<name>A0ABS5H9D7_9GAMM</name>
<keyword evidence="3" id="KW-1185">Reference proteome</keyword>
<dbReference type="RefSeq" id="WP_211535560.1">
    <property type="nucleotide sequence ID" value="NZ_JAGSSV010000003.1"/>
</dbReference>